<evidence type="ECO:0000313" key="3">
    <source>
        <dbReference type="Proteomes" id="UP000748752"/>
    </source>
</evidence>
<evidence type="ECO:0000313" key="2">
    <source>
        <dbReference type="EMBL" id="MBK1631447.1"/>
    </source>
</evidence>
<accession>A0ABS1CHQ3</accession>
<proteinExistence type="predicted"/>
<gene>
    <name evidence="2" type="ORF">CKO31_11985</name>
</gene>
<protein>
    <submittedName>
        <fullName evidence="2">Uncharacterized protein</fullName>
    </submittedName>
</protein>
<dbReference type="Proteomes" id="UP000748752">
    <property type="component" value="Unassembled WGS sequence"/>
</dbReference>
<organism evidence="2 3">
    <name type="scientific">Thiohalocapsa halophila</name>
    <dbReference type="NCBI Taxonomy" id="69359"/>
    <lineage>
        <taxon>Bacteria</taxon>
        <taxon>Pseudomonadati</taxon>
        <taxon>Pseudomonadota</taxon>
        <taxon>Gammaproteobacteria</taxon>
        <taxon>Chromatiales</taxon>
        <taxon>Chromatiaceae</taxon>
        <taxon>Thiohalocapsa</taxon>
    </lineage>
</organism>
<reference evidence="2 3" key="1">
    <citation type="journal article" date="2020" name="Microorganisms">
        <title>Osmotic Adaptation and Compatible Solute Biosynthesis of Phototrophic Bacteria as Revealed from Genome Analyses.</title>
        <authorList>
            <person name="Imhoff J.F."/>
            <person name="Rahn T."/>
            <person name="Kunzel S."/>
            <person name="Keller A."/>
            <person name="Neulinger S.C."/>
        </authorList>
    </citation>
    <scope>NUCLEOTIDE SEQUENCE [LARGE SCALE GENOMIC DNA]</scope>
    <source>
        <strain evidence="2 3">DSM 6210</strain>
    </source>
</reference>
<dbReference type="RefSeq" id="WP_200237696.1">
    <property type="nucleotide sequence ID" value="NZ_NRRV01000026.1"/>
</dbReference>
<dbReference type="EMBL" id="NRRV01000026">
    <property type="protein sequence ID" value="MBK1631447.1"/>
    <property type="molecule type" value="Genomic_DNA"/>
</dbReference>
<comment type="caution">
    <text evidence="2">The sequence shown here is derived from an EMBL/GenBank/DDBJ whole genome shotgun (WGS) entry which is preliminary data.</text>
</comment>
<feature type="region of interest" description="Disordered" evidence="1">
    <location>
        <begin position="40"/>
        <end position="63"/>
    </location>
</feature>
<name>A0ABS1CHQ3_9GAMM</name>
<sequence>MDMQVIKQLVIHTDQNGAIVDPPRLPANASIEAIFRVVGDTEPSDKARHRRPSPRIAGQGGIFGDLIHPVSEAEDWDANH</sequence>
<evidence type="ECO:0000256" key="1">
    <source>
        <dbReference type="SAM" id="MobiDB-lite"/>
    </source>
</evidence>
<keyword evidence="3" id="KW-1185">Reference proteome</keyword>